<organism evidence="2 3">
    <name type="scientific">Lactuca virosa</name>
    <dbReference type="NCBI Taxonomy" id="75947"/>
    <lineage>
        <taxon>Eukaryota</taxon>
        <taxon>Viridiplantae</taxon>
        <taxon>Streptophyta</taxon>
        <taxon>Embryophyta</taxon>
        <taxon>Tracheophyta</taxon>
        <taxon>Spermatophyta</taxon>
        <taxon>Magnoliopsida</taxon>
        <taxon>eudicotyledons</taxon>
        <taxon>Gunneridae</taxon>
        <taxon>Pentapetalae</taxon>
        <taxon>asterids</taxon>
        <taxon>campanulids</taxon>
        <taxon>Asterales</taxon>
        <taxon>Asteraceae</taxon>
        <taxon>Cichorioideae</taxon>
        <taxon>Cichorieae</taxon>
        <taxon>Lactucinae</taxon>
        <taxon>Lactuca</taxon>
    </lineage>
</organism>
<keyword evidence="3" id="KW-1185">Reference proteome</keyword>
<evidence type="ECO:0000259" key="1">
    <source>
        <dbReference type="Pfam" id="PF04195"/>
    </source>
</evidence>
<reference evidence="2 3" key="1">
    <citation type="submission" date="2022-01" db="EMBL/GenBank/DDBJ databases">
        <authorList>
            <person name="Xiong W."/>
            <person name="Schranz E."/>
        </authorList>
    </citation>
    <scope>NUCLEOTIDE SEQUENCE [LARGE SCALE GENOMIC DNA]</scope>
</reference>
<evidence type="ECO:0000313" key="2">
    <source>
        <dbReference type="EMBL" id="CAH1430052.1"/>
    </source>
</evidence>
<comment type="caution">
    <text evidence="2">The sequence shown here is derived from an EMBL/GenBank/DDBJ whole genome shotgun (WGS) entry which is preliminary data.</text>
</comment>
<sequence>MGAIFFEPPEEKIGMYVKHLDVGYCLPTSDFFWEILDHHKVHFNKLVSNDVSKVVDFEILCHANDITPGVWLFCHFSGLLQLRLVRITLFPFISTFMP</sequence>
<name>A0AAU9MW57_9ASTR</name>
<dbReference type="Pfam" id="PF04195">
    <property type="entry name" value="Transposase_28"/>
    <property type="match status" value="1"/>
</dbReference>
<dbReference type="EMBL" id="CAKMRJ010003334">
    <property type="protein sequence ID" value="CAH1430052.1"/>
    <property type="molecule type" value="Genomic_DNA"/>
</dbReference>
<protein>
    <recommendedName>
        <fullName evidence="1">Transposase (putative) gypsy type domain-containing protein</fullName>
    </recommendedName>
</protein>
<feature type="domain" description="Transposase (putative) gypsy type" evidence="1">
    <location>
        <begin position="16"/>
        <end position="76"/>
    </location>
</feature>
<evidence type="ECO:0000313" key="3">
    <source>
        <dbReference type="Proteomes" id="UP001157418"/>
    </source>
</evidence>
<accession>A0AAU9MW57</accession>
<proteinExistence type="predicted"/>
<gene>
    <name evidence="2" type="ORF">LVIROSA_LOCUS16863</name>
</gene>
<dbReference type="AlphaFoldDB" id="A0AAU9MW57"/>
<dbReference type="Proteomes" id="UP001157418">
    <property type="component" value="Unassembled WGS sequence"/>
</dbReference>
<dbReference type="InterPro" id="IPR007321">
    <property type="entry name" value="Transposase_28"/>
</dbReference>